<evidence type="ECO:0000313" key="2">
    <source>
        <dbReference type="Proteomes" id="UP001644719"/>
    </source>
</evidence>
<protein>
    <submittedName>
        <fullName evidence="1">DUF4358 domain-containing protein</fullName>
    </submittedName>
</protein>
<sequence length="146" mass="16131">MVIFLVVYLGRLYVSDYAADVSMDKISASLEQVSGLTDLSEPGVSGLRRFYQIDENDIDSYFFRKAASPMSVDEVLVVKANSSSEAGAYLEAAQAHLESQKNIFEGYGTDQMALLGEASVEKRGAYVWYFCGENAQELRQALLSMI</sequence>
<dbReference type="Proteomes" id="UP001644719">
    <property type="component" value="Unassembled WGS sequence"/>
</dbReference>
<comment type="caution">
    <text evidence="1">The sequence shown here is derived from an EMBL/GenBank/DDBJ whole genome shotgun (WGS) entry which is preliminary data.</text>
</comment>
<dbReference type="Pfam" id="PF14270">
    <property type="entry name" value="DUF4358"/>
    <property type="match status" value="1"/>
</dbReference>
<proteinExistence type="predicted"/>
<organism evidence="1 2">
    <name type="scientific">Blautia faecis</name>
    <dbReference type="NCBI Taxonomy" id="871665"/>
    <lineage>
        <taxon>Bacteria</taxon>
        <taxon>Bacillati</taxon>
        <taxon>Bacillota</taxon>
        <taxon>Clostridia</taxon>
        <taxon>Lachnospirales</taxon>
        <taxon>Lachnospiraceae</taxon>
        <taxon>Blautia</taxon>
    </lineage>
</organism>
<evidence type="ECO:0000313" key="1">
    <source>
        <dbReference type="EMBL" id="NSG86802.1"/>
    </source>
</evidence>
<accession>A0ABX2HBG8</accession>
<gene>
    <name evidence="1" type="ORF">G5B17_15615</name>
</gene>
<keyword evidence="2" id="KW-1185">Reference proteome</keyword>
<dbReference type="InterPro" id="IPR025648">
    <property type="entry name" value="DUF4358"/>
</dbReference>
<reference evidence="1 2" key="1">
    <citation type="journal article" date="2020" name="Cell Host Microbe">
        <title>Functional and Genomic Variation between Human-Derived Isolates of Lachnospiraceae Reveals Inter- and Intra-Species Diversity.</title>
        <authorList>
            <person name="Sorbara M.T."/>
            <person name="Littmann E.R."/>
            <person name="Fontana E."/>
            <person name="Moody T.U."/>
            <person name="Kohout C.E."/>
            <person name="Gjonbalaj M."/>
            <person name="Eaton V."/>
            <person name="Seok R."/>
            <person name="Leiner I.M."/>
            <person name="Pamer E.G."/>
        </authorList>
    </citation>
    <scope>NUCLEOTIDE SEQUENCE [LARGE SCALE GENOMIC DNA]</scope>
    <source>
        <strain evidence="1 2">MSK.17.74</strain>
    </source>
</reference>
<name>A0ABX2HBG8_9FIRM</name>
<dbReference type="EMBL" id="JAAITS010000050">
    <property type="protein sequence ID" value="NSG86802.1"/>
    <property type="molecule type" value="Genomic_DNA"/>
</dbReference>